<accession>A0A2G1BPW8</accession>
<evidence type="ECO:0000313" key="1">
    <source>
        <dbReference type="EMBL" id="PHN96004.1"/>
    </source>
</evidence>
<reference evidence="1 2" key="1">
    <citation type="journal article" date="2016" name="Nat. Commun.">
        <title>Microbial interactions lead to rapid micro-scale successions on model marine particles.</title>
        <authorList>
            <person name="Datta M.S."/>
            <person name="Sliwerska E."/>
            <person name="Gore J."/>
            <person name="Polz M.F."/>
            <person name="Cordero O.X."/>
        </authorList>
    </citation>
    <scope>NUCLEOTIDE SEQUENCE [LARGE SCALE GENOMIC DNA]</scope>
    <source>
        <strain evidence="1 2">4G03</strain>
    </source>
</reference>
<feature type="non-terminal residue" evidence="1">
    <location>
        <position position="96"/>
    </location>
</feature>
<gene>
    <name evidence="1" type="ORF">CSC81_17240</name>
</gene>
<dbReference type="AlphaFoldDB" id="A0A2G1BPW8"/>
<comment type="caution">
    <text evidence="1">The sequence shown here is derived from an EMBL/GenBank/DDBJ whole genome shotgun (WGS) entry which is preliminary data.</text>
</comment>
<organism evidence="1 2">
    <name type="scientific">Tenacibaculum discolor</name>
    <dbReference type="NCBI Taxonomy" id="361581"/>
    <lineage>
        <taxon>Bacteria</taxon>
        <taxon>Pseudomonadati</taxon>
        <taxon>Bacteroidota</taxon>
        <taxon>Flavobacteriia</taxon>
        <taxon>Flavobacteriales</taxon>
        <taxon>Flavobacteriaceae</taxon>
        <taxon>Tenacibaculum</taxon>
    </lineage>
</organism>
<proteinExistence type="predicted"/>
<sequence>MWHHPYAFAVLAQMAHLASSIEAGQEQRGFANAQFPRVVPKLFAVGQGHQVVHKAGLGRAGDRGDLLPWVIHTPAVAHVQFQRGQAAKQTWLGWQA</sequence>
<dbReference type="Proteomes" id="UP000222163">
    <property type="component" value="Unassembled WGS sequence"/>
</dbReference>
<evidence type="ECO:0000313" key="2">
    <source>
        <dbReference type="Proteomes" id="UP000222163"/>
    </source>
</evidence>
<name>A0A2G1BPW8_9FLAO</name>
<protein>
    <submittedName>
        <fullName evidence="1">Uncharacterized protein</fullName>
    </submittedName>
</protein>
<dbReference type="EMBL" id="PDUU01000592">
    <property type="protein sequence ID" value="PHN96004.1"/>
    <property type="molecule type" value="Genomic_DNA"/>
</dbReference>